<evidence type="ECO:0000256" key="2">
    <source>
        <dbReference type="ARBA" id="ARBA00022692"/>
    </source>
</evidence>
<dbReference type="Proteomes" id="UP000250235">
    <property type="component" value="Unassembled WGS sequence"/>
</dbReference>
<comment type="subcellular location">
    <subcellularLocation>
        <location evidence="1">Membrane</location>
        <topology evidence="1">Multi-pass membrane protein</topology>
    </subcellularLocation>
</comment>
<protein>
    <recommendedName>
        <fullName evidence="6">ResB-like domain-containing protein</fullName>
    </recommendedName>
</protein>
<evidence type="ECO:0000259" key="6">
    <source>
        <dbReference type="Pfam" id="PF05140"/>
    </source>
</evidence>
<dbReference type="InterPro" id="IPR007816">
    <property type="entry name" value="ResB-like_domain"/>
</dbReference>
<feature type="domain" description="ResB-like" evidence="6">
    <location>
        <begin position="1"/>
        <end position="257"/>
    </location>
</feature>
<dbReference type="PANTHER" id="PTHR31566">
    <property type="entry name" value="CYTOCHROME C BIOGENESIS PROTEIN CCS1, CHLOROPLASTIC"/>
    <property type="match status" value="1"/>
</dbReference>
<proteinExistence type="inferred from homology"/>
<keyword evidence="3" id="KW-0201">Cytochrome c-type biogenesis</keyword>
<evidence type="ECO:0000256" key="1">
    <source>
        <dbReference type="ARBA" id="ARBA00004141"/>
    </source>
</evidence>
<evidence type="ECO:0000313" key="8">
    <source>
        <dbReference type="Proteomes" id="UP000250235"/>
    </source>
</evidence>
<keyword evidence="8" id="KW-1185">Reference proteome</keyword>
<evidence type="ECO:0000256" key="3">
    <source>
        <dbReference type="ARBA" id="ARBA00022748"/>
    </source>
</evidence>
<dbReference type="EMBL" id="KQ991027">
    <property type="protein sequence ID" value="KZV52655.1"/>
    <property type="molecule type" value="Genomic_DNA"/>
</dbReference>
<evidence type="ECO:0000256" key="4">
    <source>
        <dbReference type="ARBA" id="ARBA00022989"/>
    </source>
</evidence>
<keyword evidence="2" id="KW-0812">Transmembrane</keyword>
<reference evidence="7 8" key="1">
    <citation type="journal article" date="2015" name="Proc. Natl. Acad. Sci. U.S.A.">
        <title>The resurrection genome of Boea hygrometrica: A blueprint for survival of dehydration.</title>
        <authorList>
            <person name="Xiao L."/>
            <person name="Yang G."/>
            <person name="Zhang L."/>
            <person name="Yang X."/>
            <person name="Zhao S."/>
            <person name="Ji Z."/>
            <person name="Zhou Q."/>
            <person name="Hu M."/>
            <person name="Wang Y."/>
            <person name="Chen M."/>
            <person name="Xu Y."/>
            <person name="Jin H."/>
            <person name="Xiao X."/>
            <person name="Hu G."/>
            <person name="Bao F."/>
            <person name="Hu Y."/>
            <person name="Wan P."/>
            <person name="Li L."/>
            <person name="Deng X."/>
            <person name="Kuang T."/>
            <person name="Xiang C."/>
            <person name="Zhu J.K."/>
            <person name="Oliver M.J."/>
            <person name="He Y."/>
        </authorList>
    </citation>
    <scope>NUCLEOTIDE SEQUENCE [LARGE SCALE GENOMIC DNA]</scope>
    <source>
        <strain evidence="8">cv. XS01</strain>
    </source>
</reference>
<dbReference type="OrthoDB" id="565797at2759"/>
<accession>A0A2Z7D0B0</accession>
<dbReference type="HAMAP" id="MF_01392">
    <property type="entry name" value="CytC_Ccs1"/>
    <property type="match status" value="1"/>
</dbReference>
<dbReference type="PANTHER" id="PTHR31566:SF0">
    <property type="entry name" value="CYTOCHROME C BIOGENESIS PROTEIN CCS1, CHLOROPLASTIC"/>
    <property type="match status" value="1"/>
</dbReference>
<keyword evidence="5" id="KW-0472">Membrane</keyword>
<feature type="domain" description="ResB-like" evidence="6">
    <location>
        <begin position="301"/>
        <end position="408"/>
    </location>
</feature>
<dbReference type="AlphaFoldDB" id="A0A2Z7D0B0"/>
<evidence type="ECO:0000256" key="5">
    <source>
        <dbReference type="ARBA" id="ARBA00023136"/>
    </source>
</evidence>
<dbReference type="GO" id="GO:0016020">
    <property type="term" value="C:membrane"/>
    <property type="evidence" value="ECO:0007669"/>
    <property type="project" value="UniProtKB-SubCell"/>
</dbReference>
<evidence type="ECO:0000313" key="7">
    <source>
        <dbReference type="EMBL" id="KZV52655.1"/>
    </source>
</evidence>
<dbReference type="Pfam" id="PF05140">
    <property type="entry name" value="ResB"/>
    <property type="match status" value="2"/>
</dbReference>
<dbReference type="InterPro" id="IPR023494">
    <property type="entry name" value="Cyt_c_bgen_Ccs1/CcsB/ResB"/>
</dbReference>
<sequence length="432" mass="47246">MFTVAALMALGTVIEQGETPDFYFQKYPEENPVLGFFTWRWIFALGFDHMYSSPVFLGTLILLGASLMACTYTTQIPLVKVAKRWSFVHSPVSIRKQEYSDTLPRASIQDLGIILMGAGYEVFLKGPSLYAFKGLAGRFAPIGVHLALLLIMVGGTVSATGSFRGSVNVPQGLNFVIGDVLEPSGFLSTPSETFNTEVHVNRFYMDYYDSGEVSQFHSDLSLFDINGKEIMRKTISVNDPLRYGGITIYQTDWSLSALQVMRDEAGPYNLAMAPLKVNGDKKLYGTFLPVGDTDSTNLKGISMLARDTQSVVLYDQEGKFAGVRRPNSNLPIDIDGVKIIILEAIGSTGLDLKTDPGVPVVYAGFGFLMLTTCISFLSHTQIWALQDGTTVVVGGKTNRAKADFSDDMDFMLDQVPEIVEPSSSTRPESASG</sequence>
<keyword evidence="4" id="KW-1133">Transmembrane helix</keyword>
<gene>
    <name evidence="7" type="ORF">F511_07048</name>
</gene>
<name>A0A2Z7D0B0_9LAMI</name>
<organism evidence="7 8">
    <name type="scientific">Dorcoceras hygrometricum</name>
    <dbReference type="NCBI Taxonomy" id="472368"/>
    <lineage>
        <taxon>Eukaryota</taxon>
        <taxon>Viridiplantae</taxon>
        <taxon>Streptophyta</taxon>
        <taxon>Embryophyta</taxon>
        <taxon>Tracheophyta</taxon>
        <taxon>Spermatophyta</taxon>
        <taxon>Magnoliopsida</taxon>
        <taxon>eudicotyledons</taxon>
        <taxon>Gunneridae</taxon>
        <taxon>Pentapetalae</taxon>
        <taxon>asterids</taxon>
        <taxon>lamiids</taxon>
        <taxon>Lamiales</taxon>
        <taxon>Gesneriaceae</taxon>
        <taxon>Didymocarpoideae</taxon>
        <taxon>Trichosporeae</taxon>
        <taxon>Loxocarpinae</taxon>
        <taxon>Dorcoceras</taxon>
    </lineage>
</organism>
<dbReference type="GO" id="GO:0017004">
    <property type="term" value="P:cytochrome complex assembly"/>
    <property type="evidence" value="ECO:0007669"/>
    <property type="project" value="UniProtKB-KW"/>
</dbReference>